<organism evidence="1 2">
    <name type="scientific">Lacticaseibacillus paracasei subsp. paracasei</name>
    <dbReference type="NCBI Taxonomy" id="47714"/>
    <lineage>
        <taxon>Bacteria</taxon>
        <taxon>Bacillati</taxon>
        <taxon>Bacillota</taxon>
        <taxon>Bacilli</taxon>
        <taxon>Lactobacillales</taxon>
        <taxon>Lactobacillaceae</taxon>
        <taxon>Lacticaseibacillus</taxon>
    </lineage>
</organism>
<gene>
    <name evidence="1" type="ORF">LCAKO_0470</name>
</gene>
<accession>A0AAP9HFA4</accession>
<dbReference type="AlphaFoldDB" id="A0AAP9HFA4"/>
<sequence length="45" mass="5169">MIGQEDRTDSFFLGYQVVLKDENNKFNKNSQKDCAKRVDTVSLSV</sequence>
<reference evidence="1 2" key="1">
    <citation type="submission" date="2017-08" db="EMBL/GenBank/DDBJ databases">
        <title>Genome sequence, comparative genomics and functional analysis of the highly adhesive Lactobacillus paracasei Kobulty strain.</title>
        <authorList>
            <person name="Koryszewska-Baginska A."/>
            <person name="Grynberg M."/>
            <person name="Aleksandrzak-Piekarczyk T."/>
        </authorList>
    </citation>
    <scope>NUCLEOTIDE SEQUENCE [LARGE SCALE GENOMIC DNA]</scope>
    <source>
        <strain evidence="1 2">IBB3423</strain>
    </source>
</reference>
<proteinExistence type="predicted"/>
<name>A0AAP9HFA4_LACPA</name>
<evidence type="ECO:0000313" key="2">
    <source>
        <dbReference type="Proteomes" id="UP000423274"/>
    </source>
</evidence>
<dbReference type="Proteomes" id="UP000423274">
    <property type="component" value="Chromosome"/>
</dbReference>
<protein>
    <submittedName>
        <fullName evidence="1">Uncharacterized protein</fullName>
    </submittedName>
</protein>
<dbReference type="EMBL" id="CP022954">
    <property type="protein sequence ID" value="QGV17047.1"/>
    <property type="molecule type" value="Genomic_DNA"/>
</dbReference>
<evidence type="ECO:0000313" key="1">
    <source>
        <dbReference type="EMBL" id="QGV17047.1"/>
    </source>
</evidence>